<dbReference type="SUPFAM" id="SSF53822">
    <property type="entry name" value="Periplasmic binding protein-like I"/>
    <property type="match status" value="1"/>
</dbReference>
<dbReference type="InterPro" id="IPR028082">
    <property type="entry name" value="Peripla_BP_I"/>
</dbReference>
<evidence type="ECO:0000313" key="3">
    <source>
        <dbReference type="Proteomes" id="UP000050509"/>
    </source>
</evidence>
<dbReference type="Gene3D" id="3.40.50.2300">
    <property type="match status" value="2"/>
</dbReference>
<gene>
    <name evidence="2" type="ORF">SE17_37125</name>
</gene>
<organism evidence="2 3">
    <name type="scientific">Kouleothrix aurantiaca</name>
    <dbReference type="NCBI Taxonomy" id="186479"/>
    <lineage>
        <taxon>Bacteria</taxon>
        <taxon>Bacillati</taxon>
        <taxon>Chloroflexota</taxon>
        <taxon>Chloroflexia</taxon>
        <taxon>Chloroflexales</taxon>
        <taxon>Roseiflexineae</taxon>
        <taxon>Roseiflexaceae</taxon>
        <taxon>Kouleothrix</taxon>
    </lineage>
</organism>
<feature type="domain" description="Periplasmic binding protein" evidence="1">
    <location>
        <begin position="5"/>
        <end position="95"/>
    </location>
</feature>
<protein>
    <submittedName>
        <fullName evidence="2">ABC transporter substrate-binding protein</fullName>
    </submittedName>
</protein>
<dbReference type="AlphaFoldDB" id="A0A0P9CRH3"/>
<dbReference type="InterPro" id="IPR025997">
    <property type="entry name" value="SBP_2_dom"/>
</dbReference>
<sequence length="132" mass="15124">INLGVQGVEETMQAHPDMRGWFFVGLWPLFADRGAMPLWEQATRTRGMKTVAFDTLPVELDLMRDGYLEALIGQKYWDWGASSVQMVYDYIQNGKRYPTFIDTGMDIVTRKNVDAMARAWETNDFSQPLPAP</sequence>
<accession>A0A0P9CRH3</accession>
<evidence type="ECO:0000313" key="2">
    <source>
        <dbReference type="EMBL" id="KPV48614.1"/>
    </source>
</evidence>
<dbReference type="EMBL" id="LJCR01002519">
    <property type="protein sequence ID" value="KPV48614.1"/>
    <property type="molecule type" value="Genomic_DNA"/>
</dbReference>
<keyword evidence="3" id="KW-1185">Reference proteome</keyword>
<dbReference type="Pfam" id="PF13407">
    <property type="entry name" value="Peripla_BP_4"/>
    <property type="match status" value="1"/>
</dbReference>
<name>A0A0P9CRH3_9CHLR</name>
<feature type="non-terminal residue" evidence="2">
    <location>
        <position position="1"/>
    </location>
</feature>
<evidence type="ECO:0000259" key="1">
    <source>
        <dbReference type="Pfam" id="PF13407"/>
    </source>
</evidence>
<proteinExistence type="predicted"/>
<comment type="caution">
    <text evidence="2">The sequence shown here is derived from an EMBL/GenBank/DDBJ whole genome shotgun (WGS) entry which is preliminary data.</text>
</comment>
<dbReference type="Proteomes" id="UP000050509">
    <property type="component" value="Unassembled WGS sequence"/>
</dbReference>
<reference evidence="2 3" key="1">
    <citation type="submission" date="2015-09" db="EMBL/GenBank/DDBJ databases">
        <title>Draft genome sequence of Kouleothrix aurantiaca JCM 19913.</title>
        <authorList>
            <person name="Hemp J."/>
        </authorList>
    </citation>
    <scope>NUCLEOTIDE SEQUENCE [LARGE SCALE GENOMIC DNA]</scope>
    <source>
        <strain evidence="2 3">COM-B</strain>
    </source>
</reference>